<dbReference type="EMBL" id="JRES01000484">
    <property type="protein sequence ID" value="KNC30931.1"/>
    <property type="molecule type" value="Genomic_DNA"/>
</dbReference>
<dbReference type="AlphaFoldDB" id="A0A0L0CFB9"/>
<organism evidence="2 3">
    <name type="scientific">Lucilia cuprina</name>
    <name type="common">Green bottle fly</name>
    <name type="synonym">Australian sheep blowfly</name>
    <dbReference type="NCBI Taxonomy" id="7375"/>
    <lineage>
        <taxon>Eukaryota</taxon>
        <taxon>Metazoa</taxon>
        <taxon>Ecdysozoa</taxon>
        <taxon>Arthropoda</taxon>
        <taxon>Hexapoda</taxon>
        <taxon>Insecta</taxon>
        <taxon>Pterygota</taxon>
        <taxon>Neoptera</taxon>
        <taxon>Endopterygota</taxon>
        <taxon>Diptera</taxon>
        <taxon>Brachycera</taxon>
        <taxon>Muscomorpha</taxon>
        <taxon>Oestroidea</taxon>
        <taxon>Calliphoridae</taxon>
        <taxon>Luciliinae</taxon>
        <taxon>Lucilia</taxon>
    </lineage>
</organism>
<gene>
    <name evidence="2" type="ORF">FF38_09272</name>
</gene>
<keyword evidence="3" id="KW-1185">Reference proteome</keyword>
<keyword evidence="1" id="KW-0732">Signal</keyword>
<protein>
    <submittedName>
        <fullName evidence="2">Uncharacterized protein</fullName>
    </submittedName>
</protein>
<proteinExistence type="predicted"/>
<reference evidence="2 3" key="1">
    <citation type="journal article" date="2015" name="Nat. Commun.">
        <title>Lucilia cuprina genome unlocks parasitic fly biology to underpin future interventions.</title>
        <authorList>
            <person name="Anstead C.A."/>
            <person name="Korhonen P.K."/>
            <person name="Young N.D."/>
            <person name="Hall R.S."/>
            <person name="Jex A.R."/>
            <person name="Murali S.C."/>
            <person name="Hughes D.S."/>
            <person name="Lee S.F."/>
            <person name="Perry T."/>
            <person name="Stroehlein A.J."/>
            <person name="Ansell B.R."/>
            <person name="Breugelmans B."/>
            <person name="Hofmann A."/>
            <person name="Qu J."/>
            <person name="Dugan S."/>
            <person name="Lee S.L."/>
            <person name="Chao H."/>
            <person name="Dinh H."/>
            <person name="Han Y."/>
            <person name="Doddapaneni H.V."/>
            <person name="Worley K.C."/>
            <person name="Muzny D.M."/>
            <person name="Ioannidis P."/>
            <person name="Waterhouse R.M."/>
            <person name="Zdobnov E.M."/>
            <person name="James P.J."/>
            <person name="Bagnall N.H."/>
            <person name="Kotze A.C."/>
            <person name="Gibbs R.A."/>
            <person name="Richards S."/>
            <person name="Batterham P."/>
            <person name="Gasser R.B."/>
        </authorList>
    </citation>
    <scope>NUCLEOTIDE SEQUENCE [LARGE SCALE GENOMIC DNA]</scope>
    <source>
        <strain evidence="2 3">LS</strain>
        <tissue evidence="2">Full body</tissue>
    </source>
</reference>
<accession>A0A0L0CFB9</accession>
<dbReference type="Proteomes" id="UP000037069">
    <property type="component" value="Unassembled WGS sequence"/>
</dbReference>
<feature type="signal peptide" evidence="1">
    <location>
        <begin position="1"/>
        <end position="16"/>
    </location>
</feature>
<evidence type="ECO:0000256" key="1">
    <source>
        <dbReference type="SAM" id="SignalP"/>
    </source>
</evidence>
<evidence type="ECO:0000313" key="2">
    <source>
        <dbReference type="EMBL" id="KNC30931.1"/>
    </source>
</evidence>
<sequence length="155" mass="17586">MYLIVVDCWLAVTASAAVVVSISCRCGIQEGNKENTKIFKIKYSPQRSFFSALTAGVVAFCLPSSLVGWCDCRNHDDDDVLFQLFYFLWCCGCLVSCEHEAPTVLIFIPAVVNGHQKFKDKFYFTFYFQHCLNNHNTTCINFLKPITTFVTGHEI</sequence>
<feature type="chain" id="PRO_5005536232" evidence="1">
    <location>
        <begin position="17"/>
        <end position="155"/>
    </location>
</feature>
<comment type="caution">
    <text evidence="2">The sequence shown here is derived from an EMBL/GenBank/DDBJ whole genome shotgun (WGS) entry which is preliminary data.</text>
</comment>
<name>A0A0L0CFB9_LUCCU</name>
<evidence type="ECO:0000313" key="3">
    <source>
        <dbReference type="Proteomes" id="UP000037069"/>
    </source>
</evidence>